<dbReference type="GO" id="GO:0016301">
    <property type="term" value="F:kinase activity"/>
    <property type="evidence" value="ECO:0007669"/>
    <property type="project" value="UniProtKB-KW"/>
</dbReference>
<feature type="domain" description="DAGKc" evidence="5">
    <location>
        <begin position="1"/>
        <end position="135"/>
    </location>
</feature>
<accession>A0A7C9BEH6</accession>
<keyword evidence="3 6" id="KW-0418">Kinase</keyword>
<dbReference type="InterPro" id="IPR017438">
    <property type="entry name" value="ATP-NAD_kinase_N"/>
</dbReference>
<proteinExistence type="predicted"/>
<name>A0A7C9BEH6_9BACT</name>
<dbReference type="Pfam" id="PF00781">
    <property type="entry name" value="DAGK_cat"/>
    <property type="match status" value="1"/>
</dbReference>
<gene>
    <name evidence="6" type="ORF">GBK04_20150</name>
</gene>
<keyword evidence="4" id="KW-0067">ATP-binding</keyword>
<evidence type="ECO:0000313" key="7">
    <source>
        <dbReference type="Proteomes" id="UP000479293"/>
    </source>
</evidence>
<dbReference type="Proteomes" id="UP000479293">
    <property type="component" value="Unassembled WGS sequence"/>
</dbReference>
<evidence type="ECO:0000259" key="5">
    <source>
        <dbReference type="PROSITE" id="PS50146"/>
    </source>
</evidence>
<dbReference type="PROSITE" id="PS50146">
    <property type="entry name" value="DAGK"/>
    <property type="match status" value="1"/>
</dbReference>
<dbReference type="InterPro" id="IPR016064">
    <property type="entry name" value="NAD/diacylglycerol_kinase_sf"/>
</dbReference>
<dbReference type="SUPFAM" id="SSF111331">
    <property type="entry name" value="NAD kinase/diacylglycerol kinase-like"/>
    <property type="match status" value="1"/>
</dbReference>
<dbReference type="Pfam" id="PF19279">
    <property type="entry name" value="YegS_C"/>
    <property type="match status" value="1"/>
</dbReference>
<reference evidence="6 7" key="1">
    <citation type="submission" date="2019-10" db="EMBL/GenBank/DDBJ databases">
        <title>Draft Genome Sequence of Cytophagaceae sp. SJW1-29.</title>
        <authorList>
            <person name="Choi A."/>
        </authorList>
    </citation>
    <scope>NUCLEOTIDE SEQUENCE [LARGE SCALE GENOMIC DNA]</scope>
    <source>
        <strain evidence="6 7">SJW1-29</strain>
    </source>
</reference>
<dbReference type="Gene3D" id="2.60.200.40">
    <property type="match status" value="1"/>
</dbReference>
<evidence type="ECO:0000256" key="2">
    <source>
        <dbReference type="ARBA" id="ARBA00022741"/>
    </source>
</evidence>
<dbReference type="InterPro" id="IPR045540">
    <property type="entry name" value="YegS/DAGK_C"/>
</dbReference>
<evidence type="ECO:0000256" key="1">
    <source>
        <dbReference type="ARBA" id="ARBA00022679"/>
    </source>
</evidence>
<evidence type="ECO:0000313" key="6">
    <source>
        <dbReference type="EMBL" id="MPR35598.1"/>
    </source>
</evidence>
<dbReference type="GO" id="GO:0005886">
    <property type="term" value="C:plasma membrane"/>
    <property type="evidence" value="ECO:0007669"/>
    <property type="project" value="TreeGrafter"/>
</dbReference>
<dbReference type="InterPro" id="IPR001206">
    <property type="entry name" value="Diacylglycerol_kinase_cat_dom"/>
</dbReference>
<dbReference type="GO" id="GO:0005524">
    <property type="term" value="F:ATP binding"/>
    <property type="evidence" value="ECO:0007669"/>
    <property type="project" value="UniProtKB-KW"/>
</dbReference>
<dbReference type="AlphaFoldDB" id="A0A7C9BEH6"/>
<dbReference type="SMART" id="SM00046">
    <property type="entry name" value="DAGKc"/>
    <property type="match status" value="1"/>
</dbReference>
<dbReference type="InterPro" id="IPR050187">
    <property type="entry name" value="Lipid_Phosphate_FormReg"/>
</dbReference>
<keyword evidence="1" id="KW-0808">Transferase</keyword>
<organism evidence="6 7">
    <name type="scientific">Salmonirosea aquatica</name>
    <dbReference type="NCBI Taxonomy" id="2654236"/>
    <lineage>
        <taxon>Bacteria</taxon>
        <taxon>Pseudomonadati</taxon>
        <taxon>Bacteroidota</taxon>
        <taxon>Cytophagia</taxon>
        <taxon>Cytophagales</taxon>
        <taxon>Spirosomataceae</taxon>
        <taxon>Salmonirosea</taxon>
    </lineage>
</organism>
<dbReference type="PANTHER" id="PTHR12358:SF106">
    <property type="entry name" value="LIPID KINASE YEGS"/>
    <property type="match status" value="1"/>
</dbReference>
<evidence type="ECO:0000256" key="4">
    <source>
        <dbReference type="ARBA" id="ARBA00022840"/>
    </source>
</evidence>
<dbReference type="Gene3D" id="3.40.50.10330">
    <property type="entry name" value="Probable inorganic polyphosphate/atp-NAD kinase, domain 1"/>
    <property type="match status" value="1"/>
</dbReference>
<protein>
    <submittedName>
        <fullName evidence="6">Diacylglycerol kinase</fullName>
    </submittedName>
</protein>
<evidence type="ECO:0000256" key="3">
    <source>
        <dbReference type="ARBA" id="ARBA00022777"/>
    </source>
</evidence>
<dbReference type="PANTHER" id="PTHR12358">
    <property type="entry name" value="SPHINGOSINE KINASE"/>
    <property type="match status" value="1"/>
</dbReference>
<dbReference type="EMBL" id="WHLY01000002">
    <property type="protein sequence ID" value="MPR35598.1"/>
    <property type="molecule type" value="Genomic_DNA"/>
</dbReference>
<keyword evidence="7" id="KW-1185">Reference proteome</keyword>
<sequence>MVDKRYLFVVNPHSGTKLRREADSMAVWLEQQARKAGLTAKAIITRARGHATDLAAEAAATQKWDTVVAVGGDGTVNEVARGLLFAPTSLGILPLGSGNGLARHLGIPLTLSAALHHLFECPSVVIDSATLNGQPFFCVAGLGFDAYVGQLFGQQPRRGLDTYVRVSMQAYLDYLPQRIRVAGRDTEIFSLSFANAGQFGNNAWVAPHADLTDGRLEVCTVTPFPKWYGTALTFQLFTKGLKPSTYISYQSLREITVETEQPTLVHYDGEPWQLDTGRIEVKIVPKSLRVKA</sequence>
<comment type="caution">
    <text evidence="6">The sequence shown here is derived from an EMBL/GenBank/DDBJ whole genome shotgun (WGS) entry which is preliminary data.</text>
</comment>
<keyword evidence="2" id="KW-0547">Nucleotide-binding</keyword>